<dbReference type="Gene3D" id="1.10.260.40">
    <property type="entry name" value="lambda repressor-like DNA-binding domains"/>
    <property type="match status" value="1"/>
</dbReference>
<accession>A0A927F205</accession>
<dbReference type="SMART" id="SM00530">
    <property type="entry name" value="HTH_XRE"/>
    <property type="match status" value="1"/>
</dbReference>
<dbReference type="AlphaFoldDB" id="A0A927F205"/>
<dbReference type="Pfam" id="PF19054">
    <property type="entry name" value="DUF5753"/>
    <property type="match status" value="1"/>
</dbReference>
<dbReference type="Pfam" id="PF13560">
    <property type="entry name" value="HTH_31"/>
    <property type="match status" value="1"/>
</dbReference>
<name>A0A927F205_9ACTN</name>
<comment type="caution">
    <text evidence="2">The sequence shown here is derived from an EMBL/GenBank/DDBJ whole genome shotgun (WGS) entry which is preliminary data.</text>
</comment>
<sequence>MAGAMKDLDPSTSVAALLGTKLRKLRTRAGLTQRELGKKVYVSHNRIAQIELGTDPPSEQLIQALEIALDAQGDLMDIWLLMRCSPLPQWVERYVQLESEAVRVCTYTGIVPGMLQTELYAREVLRLGRPATTDLWSERVQARLRRQARLDEREAPVLWSILDETVLRRPVGGPAVMCEQLGHILAMAERPKVYVQVMPLCHVHPAMSGSVELLTLGDGSRVAYLEGHDSGVLVEDSNPVAEYALTYDLLRAQALPVEESLDAIREAMRGYSCELVRSG</sequence>
<evidence type="ECO:0000313" key="3">
    <source>
        <dbReference type="Proteomes" id="UP000632289"/>
    </source>
</evidence>
<dbReference type="Proteomes" id="UP000632289">
    <property type="component" value="Unassembled WGS sequence"/>
</dbReference>
<dbReference type="InterPro" id="IPR043917">
    <property type="entry name" value="DUF5753"/>
</dbReference>
<dbReference type="EMBL" id="JACXYU010000007">
    <property type="protein sequence ID" value="MBD3932902.1"/>
    <property type="molecule type" value="Genomic_DNA"/>
</dbReference>
<dbReference type="GO" id="GO:0003677">
    <property type="term" value="F:DNA binding"/>
    <property type="evidence" value="ECO:0007669"/>
    <property type="project" value="InterPro"/>
</dbReference>
<organism evidence="2 3">
    <name type="scientific">Streptomyces chumphonensis</name>
    <dbReference type="NCBI Taxonomy" id="1214925"/>
    <lineage>
        <taxon>Bacteria</taxon>
        <taxon>Bacillati</taxon>
        <taxon>Actinomycetota</taxon>
        <taxon>Actinomycetes</taxon>
        <taxon>Kitasatosporales</taxon>
        <taxon>Streptomycetaceae</taxon>
        <taxon>Streptomyces</taxon>
    </lineage>
</organism>
<proteinExistence type="predicted"/>
<dbReference type="PROSITE" id="PS50943">
    <property type="entry name" value="HTH_CROC1"/>
    <property type="match status" value="1"/>
</dbReference>
<protein>
    <submittedName>
        <fullName evidence="2">Helix-turn-helix transcriptional regulator</fullName>
    </submittedName>
</protein>
<evidence type="ECO:0000259" key="1">
    <source>
        <dbReference type="PROSITE" id="PS50943"/>
    </source>
</evidence>
<dbReference type="InterPro" id="IPR010982">
    <property type="entry name" value="Lambda_DNA-bd_dom_sf"/>
</dbReference>
<dbReference type="SUPFAM" id="SSF47413">
    <property type="entry name" value="lambda repressor-like DNA-binding domains"/>
    <property type="match status" value="1"/>
</dbReference>
<dbReference type="CDD" id="cd00093">
    <property type="entry name" value="HTH_XRE"/>
    <property type="match status" value="1"/>
</dbReference>
<gene>
    <name evidence="2" type="ORF">IF129_15255</name>
</gene>
<reference evidence="2" key="1">
    <citation type="submission" date="2020-09" db="EMBL/GenBank/DDBJ databases">
        <title>Secondary metabolite and genome analysis of marine Streptomyces chumphonensis KK1-2T.</title>
        <authorList>
            <person name="Phongsopitanun W."/>
            <person name="Kanchanasin P."/>
            <person name="Pittayakhajonwut P."/>
            <person name="Suwanborirux K."/>
            <person name="Tanasupawat S."/>
        </authorList>
    </citation>
    <scope>NUCLEOTIDE SEQUENCE</scope>
    <source>
        <strain evidence="2">KK1-2</strain>
    </source>
</reference>
<feature type="domain" description="HTH cro/C1-type" evidence="1">
    <location>
        <begin position="22"/>
        <end position="75"/>
    </location>
</feature>
<evidence type="ECO:0000313" key="2">
    <source>
        <dbReference type="EMBL" id="MBD3932902.1"/>
    </source>
</evidence>
<dbReference type="InterPro" id="IPR001387">
    <property type="entry name" value="Cro/C1-type_HTH"/>
</dbReference>
<keyword evidence="3" id="KW-1185">Reference proteome</keyword>
<dbReference type="RefSeq" id="WP_191210204.1">
    <property type="nucleotide sequence ID" value="NZ_BAABKL010000050.1"/>
</dbReference>